<evidence type="ECO:0000259" key="5">
    <source>
        <dbReference type="PROSITE" id="PS50110"/>
    </source>
</evidence>
<dbReference type="InterPro" id="IPR036388">
    <property type="entry name" value="WH-like_DNA-bd_sf"/>
</dbReference>
<dbReference type="PROSITE" id="PS50043">
    <property type="entry name" value="HTH_LUXR_2"/>
    <property type="match status" value="1"/>
</dbReference>
<evidence type="ECO:0000313" key="6">
    <source>
        <dbReference type="EMBL" id="KPL72597.1"/>
    </source>
</evidence>
<dbReference type="Proteomes" id="UP000050430">
    <property type="component" value="Unassembled WGS sequence"/>
</dbReference>
<dbReference type="Gene3D" id="3.40.50.2300">
    <property type="match status" value="2"/>
</dbReference>
<feature type="domain" description="HTH luxR-type" evidence="4">
    <location>
        <begin position="299"/>
        <end position="363"/>
    </location>
</feature>
<dbReference type="EMBL" id="LGCK01000007">
    <property type="protein sequence ID" value="KPL72597.1"/>
    <property type="molecule type" value="Genomic_DNA"/>
</dbReference>
<dbReference type="SUPFAM" id="SSF46894">
    <property type="entry name" value="C-terminal effector domain of the bipartite response regulators"/>
    <property type="match status" value="1"/>
</dbReference>
<dbReference type="PANTHER" id="PTHR44591">
    <property type="entry name" value="STRESS RESPONSE REGULATOR PROTEIN 1"/>
    <property type="match status" value="1"/>
</dbReference>
<feature type="domain" description="Response regulatory" evidence="5">
    <location>
        <begin position="166"/>
        <end position="293"/>
    </location>
</feature>
<dbReference type="PROSITE" id="PS00622">
    <property type="entry name" value="HTH_LUXR_1"/>
    <property type="match status" value="1"/>
</dbReference>
<dbReference type="GO" id="GO:0006355">
    <property type="term" value="P:regulation of DNA-templated transcription"/>
    <property type="evidence" value="ECO:0007669"/>
    <property type="project" value="InterPro"/>
</dbReference>
<evidence type="ECO:0000259" key="4">
    <source>
        <dbReference type="PROSITE" id="PS50043"/>
    </source>
</evidence>
<organism evidence="6 7">
    <name type="scientific">Leptolinea tardivitalis</name>
    <dbReference type="NCBI Taxonomy" id="229920"/>
    <lineage>
        <taxon>Bacteria</taxon>
        <taxon>Bacillati</taxon>
        <taxon>Chloroflexota</taxon>
        <taxon>Anaerolineae</taxon>
        <taxon>Anaerolineales</taxon>
        <taxon>Anaerolineaceae</taxon>
        <taxon>Leptolinea</taxon>
    </lineage>
</organism>
<dbReference type="Pfam" id="PF00072">
    <property type="entry name" value="Response_reg"/>
    <property type="match status" value="2"/>
</dbReference>
<dbReference type="RefSeq" id="WP_062421350.1">
    <property type="nucleotide sequence ID" value="NZ_BBYA01000008.1"/>
</dbReference>
<evidence type="ECO:0000256" key="2">
    <source>
        <dbReference type="ARBA" id="ARBA00023125"/>
    </source>
</evidence>
<dbReference type="InterPro" id="IPR016032">
    <property type="entry name" value="Sig_transdc_resp-reg_C-effctor"/>
</dbReference>
<dbReference type="InterPro" id="IPR050595">
    <property type="entry name" value="Bact_response_regulator"/>
</dbReference>
<evidence type="ECO:0008006" key="8">
    <source>
        <dbReference type="Google" id="ProtNLM"/>
    </source>
</evidence>
<dbReference type="InterPro" id="IPR000792">
    <property type="entry name" value="Tscrpt_reg_LuxR_C"/>
</dbReference>
<evidence type="ECO:0000256" key="1">
    <source>
        <dbReference type="ARBA" id="ARBA00022553"/>
    </source>
</evidence>
<comment type="caution">
    <text evidence="6">The sequence shown here is derived from an EMBL/GenBank/DDBJ whole genome shotgun (WGS) entry which is preliminary data.</text>
</comment>
<evidence type="ECO:0000256" key="3">
    <source>
        <dbReference type="PROSITE-ProRule" id="PRU00169"/>
    </source>
</evidence>
<dbReference type="CDD" id="cd06170">
    <property type="entry name" value="LuxR_C_like"/>
    <property type="match status" value="1"/>
</dbReference>
<feature type="domain" description="Response regulatory" evidence="5">
    <location>
        <begin position="7"/>
        <end position="127"/>
    </location>
</feature>
<evidence type="ECO:0000313" key="7">
    <source>
        <dbReference type="Proteomes" id="UP000050430"/>
    </source>
</evidence>
<dbReference type="STRING" id="229920.ADM99_05675"/>
<protein>
    <recommendedName>
        <fullName evidence="8">LuxR family transcriptional regulator</fullName>
    </recommendedName>
</protein>
<dbReference type="CDD" id="cd00156">
    <property type="entry name" value="REC"/>
    <property type="match status" value="2"/>
</dbReference>
<dbReference type="GO" id="GO:0003677">
    <property type="term" value="F:DNA binding"/>
    <property type="evidence" value="ECO:0007669"/>
    <property type="project" value="UniProtKB-KW"/>
</dbReference>
<dbReference type="SMART" id="SM00448">
    <property type="entry name" value="REC"/>
    <property type="match status" value="2"/>
</dbReference>
<dbReference type="PRINTS" id="PR00038">
    <property type="entry name" value="HTHLUXR"/>
</dbReference>
<sequence>MNQSQPQALVVEDDRSWQQILSEILSDSGLQVTVTNNLDDAIYELRKNPHRLAIVDLSLSPNDHNNFDGLRVLDAVRKLDPNCKTILLTGFATVELAVTALTDYGVFTFLRKESFNRGQFRELISRALASAPQSAGASISESQTVDHFTQPLKNSSISKRESNRGKAMIVEDDAGWRSIIEELLSDAGYQVRVCGSFGEALGYLRREKFTLAVVDLLLNGSLTNLWEQRIPSENLEGYQLLASTRAAGVPTVVVSGVASPEDIKRAYAEQSIFAYLEKQAFDRASFLKIVEDAGNIQNTFDELRVLTEREREVFDLLAQGMTNKEIAEKLVITTNTVKRHLKAIFEKLDVHTRSAAAAKSMGK</sequence>
<dbReference type="Gene3D" id="1.10.10.10">
    <property type="entry name" value="Winged helix-like DNA-binding domain superfamily/Winged helix DNA-binding domain"/>
    <property type="match status" value="1"/>
</dbReference>
<dbReference type="SMART" id="SM00421">
    <property type="entry name" value="HTH_LUXR"/>
    <property type="match status" value="1"/>
</dbReference>
<dbReference type="InterPro" id="IPR001789">
    <property type="entry name" value="Sig_transdc_resp-reg_receiver"/>
</dbReference>
<dbReference type="PROSITE" id="PS50110">
    <property type="entry name" value="RESPONSE_REGULATORY"/>
    <property type="match status" value="2"/>
</dbReference>
<reference evidence="6 7" key="1">
    <citation type="submission" date="2015-07" db="EMBL/GenBank/DDBJ databases">
        <title>Genome sequence of Leptolinea tardivitalis DSM 16556.</title>
        <authorList>
            <person name="Hemp J."/>
            <person name="Ward L.M."/>
            <person name="Pace L.A."/>
            <person name="Fischer W.W."/>
        </authorList>
    </citation>
    <scope>NUCLEOTIDE SEQUENCE [LARGE SCALE GENOMIC DNA]</scope>
    <source>
        <strain evidence="6 7">YMTK-2</strain>
    </source>
</reference>
<dbReference type="AlphaFoldDB" id="A0A0P6XSQ1"/>
<proteinExistence type="predicted"/>
<keyword evidence="2" id="KW-0238">DNA-binding</keyword>
<dbReference type="GO" id="GO:0000160">
    <property type="term" value="P:phosphorelay signal transduction system"/>
    <property type="evidence" value="ECO:0007669"/>
    <property type="project" value="InterPro"/>
</dbReference>
<dbReference type="PANTHER" id="PTHR44591:SF21">
    <property type="entry name" value="TWO-COMPONENT RESPONSE REGULATOR"/>
    <property type="match status" value="1"/>
</dbReference>
<dbReference type="OrthoDB" id="158850at2"/>
<feature type="modified residue" description="4-aspartylphosphate" evidence="3">
    <location>
        <position position="56"/>
    </location>
</feature>
<dbReference type="InterPro" id="IPR011006">
    <property type="entry name" value="CheY-like_superfamily"/>
</dbReference>
<accession>A0A0P6XSQ1</accession>
<gene>
    <name evidence="6" type="ORF">ADM99_05675</name>
</gene>
<feature type="modified residue" description="4-aspartylphosphate" evidence="3">
    <location>
        <position position="215"/>
    </location>
</feature>
<dbReference type="Pfam" id="PF00196">
    <property type="entry name" value="GerE"/>
    <property type="match status" value="1"/>
</dbReference>
<keyword evidence="1 3" id="KW-0597">Phosphoprotein</keyword>
<keyword evidence="7" id="KW-1185">Reference proteome</keyword>
<name>A0A0P6XSQ1_9CHLR</name>
<dbReference type="SUPFAM" id="SSF52172">
    <property type="entry name" value="CheY-like"/>
    <property type="match status" value="2"/>
</dbReference>